<keyword evidence="14" id="KW-0812">Transmembrane</keyword>
<dbReference type="InterPro" id="IPR008271">
    <property type="entry name" value="Ser/Thr_kinase_AS"/>
</dbReference>
<evidence type="ECO:0000259" key="16">
    <source>
        <dbReference type="PROSITE" id="PS50927"/>
    </source>
</evidence>
<dbReference type="PANTHER" id="PTHR27002:SF925">
    <property type="entry name" value="RECEPTOR-LIKE SERINE_THREONINE-PROTEIN KINASE"/>
    <property type="match status" value="1"/>
</dbReference>
<keyword evidence="9" id="KW-1015">Disulfide bond</keyword>
<keyword evidence="5" id="KW-0732">Signal</keyword>
<dbReference type="SUPFAM" id="SSF56112">
    <property type="entry name" value="Protein kinase-like (PK-like)"/>
    <property type="match status" value="1"/>
</dbReference>
<dbReference type="InterPro" id="IPR001245">
    <property type="entry name" value="Ser-Thr/Tyr_kinase_cat_dom"/>
</dbReference>
<evidence type="ECO:0000256" key="14">
    <source>
        <dbReference type="SAM" id="Phobius"/>
    </source>
</evidence>
<dbReference type="PROSITE" id="PS50927">
    <property type="entry name" value="BULB_LECTIN"/>
    <property type="match status" value="1"/>
</dbReference>
<dbReference type="Gene3D" id="3.30.200.20">
    <property type="entry name" value="Phosphorylase Kinase, domain 1"/>
    <property type="match status" value="1"/>
</dbReference>
<dbReference type="Pfam" id="PF07714">
    <property type="entry name" value="PK_Tyr_Ser-Thr"/>
    <property type="match status" value="1"/>
</dbReference>
<dbReference type="SMART" id="SM00108">
    <property type="entry name" value="B_lectin"/>
    <property type="match status" value="1"/>
</dbReference>
<keyword evidence="4 13" id="KW-0808">Transferase</keyword>
<feature type="transmembrane region" description="Helical" evidence="14">
    <location>
        <begin position="421"/>
        <end position="442"/>
    </location>
</feature>
<keyword evidence="10" id="KW-0325">Glycoprotein</keyword>
<feature type="domain" description="Bulb-type lectin" evidence="16">
    <location>
        <begin position="32"/>
        <end position="153"/>
    </location>
</feature>
<dbReference type="GO" id="GO:0005524">
    <property type="term" value="F:ATP binding"/>
    <property type="evidence" value="ECO:0007669"/>
    <property type="project" value="UniProtKB-KW"/>
</dbReference>
<comment type="similarity">
    <text evidence="13">Belongs to the protein kinase superfamily. Ser/Thr protein kinase family.</text>
</comment>
<dbReference type="Pfam" id="PF08276">
    <property type="entry name" value="PAN_2"/>
    <property type="match status" value="1"/>
</dbReference>
<dbReference type="Pfam" id="PF00954">
    <property type="entry name" value="S_locus_glycop"/>
    <property type="match status" value="1"/>
</dbReference>
<dbReference type="Proteomes" id="UP000077755">
    <property type="component" value="Chromosome 9"/>
</dbReference>
<keyword evidence="2" id="KW-1003">Cell membrane</keyword>
<evidence type="ECO:0000256" key="8">
    <source>
        <dbReference type="ARBA" id="ARBA00022840"/>
    </source>
</evidence>
<keyword evidence="14" id="KW-0472">Membrane</keyword>
<dbReference type="EMBL" id="CP093351">
    <property type="protein sequence ID" value="WOH16594.1"/>
    <property type="molecule type" value="Genomic_DNA"/>
</dbReference>
<evidence type="ECO:0000256" key="11">
    <source>
        <dbReference type="ARBA" id="ARBA00047899"/>
    </source>
</evidence>
<evidence type="ECO:0000256" key="3">
    <source>
        <dbReference type="ARBA" id="ARBA00022527"/>
    </source>
</evidence>
<dbReference type="InterPro" id="IPR003609">
    <property type="entry name" value="Pan_app"/>
</dbReference>
<keyword evidence="19" id="KW-1185">Reference proteome</keyword>
<dbReference type="GO" id="GO:0048544">
    <property type="term" value="P:recognition of pollen"/>
    <property type="evidence" value="ECO:0007669"/>
    <property type="project" value="InterPro"/>
</dbReference>
<dbReference type="Pfam" id="PF01453">
    <property type="entry name" value="B_lectin"/>
    <property type="match status" value="1"/>
</dbReference>
<dbReference type="SUPFAM" id="SSF51110">
    <property type="entry name" value="alpha-D-mannose-specific plant lectins"/>
    <property type="match status" value="1"/>
</dbReference>
<dbReference type="PANTHER" id="PTHR27002">
    <property type="entry name" value="RECEPTOR-LIKE SERINE/THREONINE-PROTEIN KINASE SD1-8"/>
    <property type="match status" value="1"/>
</dbReference>
<comment type="subcellular location">
    <subcellularLocation>
        <location evidence="1">Cell membrane</location>
        <topology evidence="1">Single-pass type I membrane protein</topology>
    </subcellularLocation>
</comment>
<reference evidence="18" key="2">
    <citation type="submission" date="2022-03" db="EMBL/GenBank/DDBJ databases">
        <title>Draft title - Genomic analysis of global carrot germplasm unveils the trajectory of domestication and the origin of high carotenoid orange carrot.</title>
        <authorList>
            <person name="Iorizzo M."/>
            <person name="Ellison S."/>
            <person name="Senalik D."/>
            <person name="Macko-Podgorni A."/>
            <person name="Grzebelus D."/>
            <person name="Bostan H."/>
            <person name="Rolling W."/>
            <person name="Curaba J."/>
            <person name="Simon P."/>
        </authorList>
    </citation>
    <scope>NUCLEOTIDE SEQUENCE</scope>
    <source>
        <tissue evidence="18">Leaf</tissue>
    </source>
</reference>
<gene>
    <name evidence="18" type="ORF">DCAR_0936152</name>
</gene>
<keyword evidence="14" id="KW-1133">Transmembrane helix</keyword>
<keyword evidence="7 13" id="KW-0418">Kinase</keyword>
<dbReference type="InterPro" id="IPR000858">
    <property type="entry name" value="S_locus_glycoprot_dom"/>
</dbReference>
<sequence>MAAANKSSGSFQLRMIVMFLYIFSFLKLCVGLDSLSPGRPLYGNETLISEGRKFELGFFSPGNSHKSYVGIWYYGVRGKKTIAWVANREWPIRQITNNSRLLLTKDGRLNLYSSVDEIIWSTNSSVANKGQLLDNGNFVLSDGLSFVWQSFDYPTDTWLPGAKLGNNKSLILTSWKSRDDPARGDFSFGMDPNGNLQLFIWKNSSQLVWRTGLWNGNKFDSFVPLQTNFSYISNDQAKYFTYNSSILPTKRYVITNEGQIQHWLLVNNQIWVLYKLHPADICQLFGICGSNAFCNILLARRCNCLNGFIPDSPEQWQSANWSAGCIRSKPLQCSNIDFFNVSGVSMPANSQFMNLESGQVCRFACLANCSCSAYAYNNGRCSLWFGDLVDTRVLSSHQNSGGILYIRSSEVLARDKKLSNVLAAVFIIIPLLICISFSYMLWCLWRRKHNRNGENIFYHNWEISSKQNTDSASISTSTPPRGEKKVSNLPKFSFSSISAATNNFSSANKLGEGGFGPVYKGNLFGGKSVAVKRLSKRSGQGMEELRNETVLIAKLQHRNLVRLLGCCIEQDEKILIYEYMSNKSLDHFIFDPSKQSLLDWRRRVLIIDGIAQGLLYLHLHSRLRIVHRDLKASNILLDDELNPKIADFGMARIFGGNEVQANTNRIVGTYGYMSPEYAMEGLFSIKSDVFAFGVLLLEIISGKKNTGFRNSDCLSLLGHAWELWQADRVLELVDSNLDIPSSFVPLRLIHVGLLCVQDSPADRPTMSDVLLMFSNEHSQLVSPKRPAFTSGGNSGFEIDKADNFSVNTLTASVMDGR</sequence>
<dbReference type="CDD" id="cd00028">
    <property type="entry name" value="B_lectin"/>
    <property type="match status" value="1"/>
</dbReference>
<evidence type="ECO:0000313" key="18">
    <source>
        <dbReference type="EMBL" id="WOH16594.1"/>
    </source>
</evidence>
<dbReference type="InterPro" id="IPR011009">
    <property type="entry name" value="Kinase-like_dom_sf"/>
</dbReference>
<evidence type="ECO:0000259" key="15">
    <source>
        <dbReference type="PROSITE" id="PS50011"/>
    </source>
</evidence>
<dbReference type="Gene3D" id="2.90.10.10">
    <property type="entry name" value="Bulb-type lectin domain"/>
    <property type="match status" value="1"/>
</dbReference>
<dbReference type="AlphaFoldDB" id="A0AAF1BEA4"/>
<dbReference type="CDD" id="cd14066">
    <property type="entry name" value="STKc_IRAK"/>
    <property type="match status" value="1"/>
</dbReference>
<evidence type="ECO:0000256" key="9">
    <source>
        <dbReference type="ARBA" id="ARBA00023157"/>
    </source>
</evidence>
<dbReference type="FunFam" id="1.10.510.10:FF:000060">
    <property type="entry name" value="G-type lectin S-receptor-like serine/threonine-protein kinase"/>
    <property type="match status" value="1"/>
</dbReference>
<evidence type="ECO:0000256" key="2">
    <source>
        <dbReference type="ARBA" id="ARBA00022475"/>
    </source>
</evidence>
<feature type="domain" description="Apple" evidence="17">
    <location>
        <begin position="333"/>
        <end position="409"/>
    </location>
</feature>
<dbReference type="CDD" id="cd01098">
    <property type="entry name" value="PAN_AP_plant"/>
    <property type="match status" value="1"/>
</dbReference>
<evidence type="ECO:0000256" key="5">
    <source>
        <dbReference type="ARBA" id="ARBA00022729"/>
    </source>
</evidence>
<evidence type="ECO:0000313" key="19">
    <source>
        <dbReference type="Proteomes" id="UP000077755"/>
    </source>
</evidence>
<dbReference type="PROSITE" id="PS00108">
    <property type="entry name" value="PROTEIN_KINASE_ST"/>
    <property type="match status" value="1"/>
</dbReference>
<proteinExistence type="inferred from homology"/>
<dbReference type="EC" id="2.7.11.1" evidence="13"/>
<evidence type="ECO:0000256" key="13">
    <source>
        <dbReference type="PIRNR" id="PIRNR000641"/>
    </source>
</evidence>
<evidence type="ECO:0000256" key="6">
    <source>
        <dbReference type="ARBA" id="ARBA00022741"/>
    </source>
</evidence>
<dbReference type="InterPro" id="IPR036426">
    <property type="entry name" value="Bulb-type_lectin_dom_sf"/>
</dbReference>
<dbReference type="InterPro" id="IPR024171">
    <property type="entry name" value="SRK-like_kinase"/>
</dbReference>
<comment type="catalytic activity">
    <reaction evidence="12 13">
        <text>L-seryl-[protein] + ATP = O-phospho-L-seryl-[protein] + ADP + H(+)</text>
        <dbReference type="Rhea" id="RHEA:17989"/>
        <dbReference type="Rhea" id="RHEA-COMP:9863"/>
        <dbReference type="Rhea" id="RHEA-COMP:11604"/>
        <dbReference type="ChEBI" id="CHEBI:15378"/>
        <dbReference type="ChEBI" id="CHEBI:29999"/>
        <dbReference type="ChEBI" id="CHEBI:30616"/>
        <dbReference type="ChEBI" id="CHEBI:83421"/>
        <dbReference type="ChEBI" id="CHEBI:456216"/>
        <dbReference type="EC" id="2.7.11.1"/>
    </reaction>
</comment>
<dbReference type="PROSITE" id="PS50011">
    <property type="entry name" value="PROTEIN_KINASE_DOM"/>
    <property type="match status" value="1"/>
</dbReference>
<dbReference type="PIRSF" id="PIRSF000641">
    <property type="entry name" value="SRK"/>
    <property type="match status" value="1"/>
</dbReference>
<keyword evidence="8 13" id="KW-0067">ATP-binding</keyword>
<organism evidence="18 19">
    <name type="scientific">Daucus carota subsp. sativus</name>
    <name type="common">Carrot</name>
    <dbReference type="NCBI Taxonomy" id="79200"/>
    <lineage>
        <taxon>Eukaryota</taxon>
        <taxon>Viridiplantae</taxon>
        <taxon>Streptophyta</taxon>
        <taxon>Embryophyta</taxon>
        <taxon>Tracheophyta</taxon>
        <taxon>Spermatophyta</taxon>
        <taxon>Magnoliopsida</taxon>
        <taxon>eudicotyledons</taxon>
        <taxon>Gunneridae</taxon>
        <taxon>Pentapetalae</taxon>
        <taxon>asterids</taxon>
        <taxon>campanulids</taxon>
        <taxon>Apiales</taxon>
        <taxon>Apiaceae</taxon>
        <taxon>Apioideae</taxon>
        <taxon>Scandiceae</taxon>
        <taxon>Daucinae</taxon>
        <taxon>Daucus</taxon>
        <taxon>Daucus sect. Daucus</taxon>
    </lineage>
</organism>
<protein>
    <recommendedName>
        <fullName evidence="13">Receptor-like serine/threonine-protein kinase</fullName>
        <ecNumber evidence="13">2.7.11.1</ecNumber>
    </recommendedName>
</protein>
<evidence type="ECO:0000256" key="4">
    <source>
        <dbReference type="ARBA" id="ARBA00022679"/>
    </source>
</evidence>
<feature type="domain" description="Protein kinase" evidence="15">
    <location>
        <begin position="504"/>
        <end position="780"/>
    </location>
</feature>
<accession>A0AAF1BEA4</accession>
<comment type="catalytic activity">
    <reaction evidence="11 13">
        <text>L-threonyl-[protein] + ATP = O-phospho-L-threonyl-[protein] + ADP + H(+)</text>
        <dbReference type="Rhea" id="RHEA:46608"/>
        <dbReference type="Rhea" id="RHEA-COMP:11060"/>
        <dbReference type="Rhea" id="RHEA-COMP:11605"/>
        <dbReference type="ChEBI" id="CHEBI:15378"/>
        <dbReference type="ChEBI" id="CHEBI:30013"/>
        <dbReference type="ChEBI" id="CHEBI:30616"/>
        <dbReference type="ChEBI" id="CHEBI:61977"/>
        <dbReference type="ChEBI" id="CHEBI:456216"/>
        <dbReference type="EC" id="2.7.11.1"/>
    </reaction>
</comment>
<name>A0AAF1BEA4_DAUCS</name>
<dbReference type="SMART" id="SM00220">
    <property type="entry name" value="S_TKc"/>
    <property type="match status" value="1"/>
</dbReference>
<dbReference type="SMART" id="SM00473">
    <property type="entry name" value="PAN_AP"/>
    <property type="match status" value="1"/>
</dbReference>
<evidence type="ECO:0000259" key="17">
    <source>
        <dbReference type="PROSITE" id="PS50948"/>
    </source>
</evidence>
<dbReference type="InterPro" id="IPR001480">
    <property type="entry name" value="Bulb-type_lectin_dom"/>
</dbReference>
<evidence type="ECO:0000256" key="1">
    <source>
        <dbReference type="ARBA" id="ARBA00004251"/>
    </source>
</evidence>
<dbReference type="InterPro" id="IPR000719">
    <property type="entry name" value="Prot_kinase_dom"/>
</dbReference>
<dbReference type="Gene3D" id="1.10.510.10">
    <property type="entry name" value="Transferase(Phosphotransferase) domain 1"/>
    <property type="match status" value="1"/>
</dbReference>
<dbReference type="PROSITE" id="PS50948">
    <property type="entry name" value="PAN"/>
    <property type="match status" value="1"/>
</dbReference>
<reference evidence="18" key="1">
    <citation type="journal article" date="2016" name="Nat. Genet.">
        <title>A high-quality carrot genome assembly provides new insights into carotenoid accumulation and asterid genome evolution.</title>
        <authorList>
            <person name="Iorizzo M."/>
            <person name="Ellison S."/>
            <person name="Senalik D."/>
            <person name="Zeng P."/>
            <person name="Satapoomin P."/>
            <person name="Huang J."/>
            <person name="Bowman M."/>
            <person name="Iovene M."/>
            <person name="Sanseverino W."/>
            <person name="Cavagnaro P."/>
            <person name="Yildiz M."/>
            <person name="Macko-Podgorni A."/>
            <person name="Moranska E."/>
            <person name="Grzebelus E."/>
            <person name="Grzebelus D."/>
            <person name="Ashrafi H."/>
            <person name="Zheng Z."/>
            <person name="Cheng S."/>
            <person name="Spooner D."/>
            <person name="Van Deynze A."/>
            <person name="Simon P."/>
        </authorList>
    </citation>
    <scope>NUCLEOTIDE SEQUENCE</scope>
    <source>
        <tissue evidence="18">Leaf</tissue>
    </source>
</reference>
<dbReference type="FunFam" id="3.30.200.20:FF:000951">
    <property type="entry name" value="Uncharacterized protein"/>
    <property type="match status" value="1"/>
</dbReference>
<evidence type="ECO:0000256" key="10">
    <source>
        <dbReference type="ARBA" id="ARBA00023180"/>
    </source>
</evidence>
<evidence type="ECO:0000256" key="12">
    <source>
        <dbReference type="ARBA" id="ARBA00048679"/>
    </source>
</evidence>
<evidence type="ECO:0000256" key="7">
    <source>
        <dbReference type="ARBA" id="ARBA00022777"/>
    </source>
</evidence>
<dbReference type="GO" id="GO:0005886">
    <property type="term" value="C:plasma membrane"/>
    <property type="evidence" value="ECO:0007669"/>
    <property type="project" value="UniProtKB-SubCell"/>
</dbReference>
<keyword evidence="6 13" id="KW-0547">Nucleotide-binding</keyword>
<dbReference type="GO" id="GO:0004674">
    <property type="term" value="F:protein serine/threonine kinase activity"/>
    <property type="evidence" value="ECO:0007669"/>
    <property type="project" value="UniProtKB-KW"/>
</dbReference>
<keyword evidence="3 13" id="KW-0723">Serine/threonine-protein kinase</keyword>